<feature type="region of interest" description="Disordered" evidence="1">
    <location>
        <begin position="169"/>
        <end position="188"/>
    </location>
</feature>
<proteinExistence type="predicted"/>
<dbReference type="EMBL" id="KN837164">
    <property type="protein sequence ID" value="KIJ37999.1"/>
    <property type="molecule type" value="Genomic_DNA"/>
</dbReference>
<feature type="compositionally biased region" description="Polar residues" evidence="1">
    <location>
        <begin position="148"/>
        <end position="157"/>
    </location>
</feature>
<protein>
    <submittedName>
        <fullName evidence="2">Uncharacterized protein</fullName>
    </submittedName>
</protein>
<dbReference type="AlphaFoldDB" id="A0A0C9UT17"/>
<evidence type="ECO:0000313" key="2">
    <source>
        <dbReference type="EMBL" id="KIJ37999.1"/>
    </source>
</evidence>
<evidence type="ECO:0000256" key="1">
    <source>
        <dbReference type="SAM" id="MobiDB-lite"/>
    </source>
</evidence>
<gene>
    <name evidence="2" type="ORF">M422DRAFT_259385</name>
</gene>
<sequence>MNASSIILRTHQKPRMHPRDFLEAQIQRQAKLLGYETGYAFTERAKRQEKADQINGPHASWKTKVFLWDRAGGNQWQKIMLYYGEVRWLWDRMAPTQRRYNSYLDELHSCKAFDPYDPTYSDDPDNDDSHQDYNSGNYSDDEHEHGSQPESSDASINWNSDLMAVLGDIEDESNEVEGIAVASTISPT</sequence>
<feature type="region of interest" description="Disordered" evidence="1">
    <location>
        <begin position="115"/>
        <end position="157"/>
    </location>
</feature>
<name>A0A0C9UT17_SPHS4</name>
<keyword evidence="3" id="KW-1185">Reference proteome</keyword>
<reference evidence="2 3" key="1">
    <citation type="submission" date="2014-06" db="EMBL/GenBank/DDBJ databases">
        <title>Evolutionary Origins and Diversification of the Mycorrhizal Mutualists.</title>
        <authorList>
            <consortium name="DOE Joint Genome Institute"/>
            <consortium name="Mycorrhizal Genomics Consortium"/>
            <person name="Kohler A."/>
            <person name="Kuo A."/>
            <person name="Nagy L.G."/>
            <person name="Floudas D."/>
            <person name="Copeland A."/>
            <person name="Barry K.W."/>
            <person name="Cichocki N."/>
            <person name="Veneault-Fourrey C."/>
            <person name="LaButti K."/>
            <person name="Lindquist E.A."/>
            <person name="Lipzen A."/>
            <person name="Lundell T."/>
            <person name="Morin E."/>
            <person name="Murat C."/>
            <person name="Riley R."/>
            <person name="Ohm R."/>
            <person name="Sun H."/>
            <person name="Tunlid A."/>
            <person name="Henrissat B."/>
            <person name="Grigoriev I.V."/>
            <person name="Hibbett D.S."/>
            <person name="Martin F."/>
        </authorList>
    </citation>
    <scope>NUCLEOTIDE SEQUENCE [LARGE SCALE GENOMIC DNA]</scope>
    <source>
        <strain evidence="2 3">SS14</strain>
    </source>
</reference>
<dbReference type="Proteomes" id="UP000054279">
    <property type="component" value="Unassembled WGS sequence"/>
</dbReference>
<accession>A0A0C9UT17</accession>
<evidence type="ECO:0000313" key="3">
    <source>
        <dbReference type="Proteomes" id="UP000054279"/>
    </source>
</evidence>
<organism evidence="2 3">
    <name type="scientific">Sphaerobolus stellatus (strain SS14)</name>
    <dbReference type="NCBI Taxonomy" id="990650"/>
    <lineage>
        <taxon>Eukaryota</taxon>
        <taxon>Fungi</taxon>
        <taxon>Dikarya</taxon>
        <taxon>Basidiomycota</taxon>
        <taxon>Agaricomycotina</taxon>
        <taxon>Agaricomycetes</taxon>
        <taxon>Phallomycetidae</taxon>
        <taxon>Geastrales</taxon>
        <taxon>Sphaerobolaceae</taxon>
        <taxon>Sphaerobolus</taxon>
    </lineage>
</organism>
<dbReference type="HOGENOM" id="CLU_1441917_0_0_1"/>